<organism evidence="1 3">
    <name type="scientific">Medicago truncatula</name>
    <name type="common">Barrel medic</name>
    <name type="synonym">Medicago tribuloides</name>
    <dbReference type="NCBI Taxonomy" id="3880"/>
    <lineage>
        <taxon>Eukaryota</taxon>
        <taxon>Viridiplantae</taxon>
        <taxon>Streptophyta</taxon>
        <taxon>Embryophyta</taxon>
        <taxon>Tracheophyta</taxon>
        <taxon>Spermatophyta</taxon>
        <taxon>Magnoliopsida</taxon>
        <taxon>eudicotyledons</taxon>
        <taxon>Gunneridae</taxon>
        <taxon>Pentapetalae</taxon>
        <taxon>rosids</taxon>
        <taxon>fabids</taxon>
        <taxon>Fabales</taxon>
        <taxon>Fabaceae</taxon>
        <taxon>Papilionoideae</taxon>
        <taxon>50 kb inversion clade</taxon>
        <taxon>NPAAA clade</taxon>
        <taxon>Hologalegina</taxon>
        <taxon>IRL clade</taxon>
        <taxon>Trifolieae</taxon>
        <taxon>Medicago</taxon>
    </lineage>
</organism>
<reference evidence="2" key="3">
    <citation type="submission" date="2015-04" db="UniProtKB">
        <authorList>
            <consortium name="EnsemblPlants"/>
        </authorList>
    </citation>
    <scope>IDENTIFICATION</scope>
    <source>
        <strain evidence="2">cv. Jemalong A17</strain>
    </source>
</reference>
<dbReference type="HOGENOM" id="CLU_2162160_0_0_1"/>
<evidence type="ECO:0000313" key="3">
    <source>
        <dbReference type="Proteomes" id="UP000002051"/>
    </source>
</evidence>
<reference evidence="1 3" key="1">
    <citation type="journal article" date="2011" name="Nature">
        <title>The Medicago genome provides insight into the evolution of rhizobial symbioses.</title>
        <authorList>
            <person name="Young N.D."/>
            <person name="Debelle F."/>
            <person name="Oldroyd G.E."/>
            <person name="Geurts R."/>
            <person name="Cannon S.B."/>
            <person name="Udvardi M.K."/>
            <person name="Benedito V.A."/>
            <person name="Mayer K.F."/>
            <person name="Gouzy J."/>
            <person name="Schoof H."/>
            <person name="Van de Peer Y."/>
            <person name="Proost S."/>
            <person name="Cook D.R."/>
            <person name="Meyers B.C."/>
            <person name="Spannagl M."/>
            <person name="Cheung F."/>
            <person name="De Mita S."/>
            <person name="Krishnakumar V."/>
            <person name="Gundlach H."/>
            <person name="Zhou S."/>
            <person name="Mudge J."/>
            <person name="Bharti A.K."/>
            <person name="Murray J.D."/>
            <person name="Naoumkina M.A."/>
            <person name="Rosen B."/>
            <person name="Silverstein K.A."/>
            <person name="Tang H."/>
            <person name="Rombauts S."/>
            <person name="Zhao P.X."/>
            <person name="Zhou P."/>
            <person name="Barbe V."/>
            <person name="Bardou P."/>
            <person name="Bechner M."/>
            <person name="Bellec A."/>
            <person name="Berger A."/>
            <person name="Berges H."/>
            <person name="Bidwell S."/>
            <person name="Bisseling T."/>
            <person name="Choisne N."/>
            <person name="Couloux A."/>
            <person name="Denny R."/>
            <person name="Deshpande S."/>
            <person name="Dai X."/>
            <person name="Doyle J.J."/>
            <person name="Dudez A.M."/>
            <person name="Farmer A.D."/>
            <person name="Fouteau S."/>
            <person name="Franken C."/>
            <person name="Gibelin C."/>
            <person name="Gish J."/>
            <person name="Goldstein S."/>
            <person name="Gonzalez A.J."/>
            <person name="Green P.J."/>
            <person name="Hallab A."/>
            <person name="Hartog M."/>
            <person name="Hua A."/>
            <person name="Humphray S.J."/>
            <person name="Jeong D.H."/>
            <person name="Jing Y."/>
            <person name="Jocker A."/>
            <person name="Kenton S.M."/>
            <person name="Kim D.J."/>
            <person name="Klee K."/>
            <person name="Lai H."/>
            <person name="Lang C."/>
            <person name="Lin S."/>
            <person name="Macmil S.L."/>
            <person name="Magdelenat G."/>
            <person name="Matthews L."/>
            <person name="McCorrison J."/>
            <person name="Monaghan E.L."/>
            <person name="Mun J.H."/>
            <person name="Najar F.Z."/>
            <person name="Nicholson C."/>
            <person name="Noirot C."/>
            <person name="O'Bleness M."/>
            <person name="Paule C.R."/>
            <person name="Poulain J."/>
            <person name="Prion F."/>
            <person name="Qin B."/>
            <person name="Qu C."/>
            <person name="Retzel E.F."/>
            <person name="Riddle C."/>
            <person name="Sallet E."/>
            <person name="Samain S."/>
            <person name="Samson N."/>
            <person name="Sanders I."/>
            <person name="Saurat O."/>
            <person name="Scarpelli C."/>
            <person name="Schiex T."/>
            <person name="Segurens B."/>
            <person name="Severin A.J."/>
            <person name="Sherrier D.J."/>
            <person name="Shi R."/>
            <person name="Sims S."/>
            <person name="Singer S.R."/>
            <person name="Sinharoy S."/>
            <person name="Sterck L."/>
            <person name="Viollet A."/>
            <person name="Wang B.B."/>
            <person name="Wang K."/>
            <person name="Wang M."/>
            <person name="Wang X."/>
            <person name="Warfsmann J."/>
            <person name="Weissenbach J."/>
            <person name="White D.D."/>
            <person name="White J.D."/>
            <person name="Wiley G.B."/>
            <person name="Wincker P."/>
            <person name="Xing Y."/>
            <person name="Yang L."/>
            <person name="Yao Z."/>
            <person name="Ying F."/>
            <person name="Zhai J."/>
            <person name="Zhou L."/>
            <person name="Zuber A."/>
            <person name="Denarie J."/>
            <person name="Dixon R.A."/>
            <person name="May G.D."/>
            <person name="Schwartz D.C."/>
            <person name="Rogers J."/>
            <person name="Quetier F."/>
            <person name="Town C.D."/>
            <person name="Roe B.A."/>
        </authorList>
    </citation>
    <scope>NUCLEOTIDE SEQUENCE [LARGE SCALE GENOMIC DNA]</scope>
    <source>
        <strain evidence="1">A17</strain>
        <strain evidence="2 3">cv. Jemalong A17</strain>
    </source>
</reference>
<evidence type="ECO:0000313" key="1">
    <source>
        <dbReference type="EMBL" id="KEH29505.1"/>
    </source>
</evidence>
<proteinExistence type="predicted"/>
<dbReference type="EnsemblPlants" id="KEH29505">
    <property type="protein sequence ID" value="KEH29505"/>
    <property type="gene ID" value="MTR_4g039945"/>
</dbReference>
<sequence>MQFSFKKSSSIEIVNNIRKFFLKRRTQTELDLDEDNSPGLSVCVKILTQIWKPRKLFPGAVVASSGVVVTGEEKMEGTLFMVMDFQKLVRGCQDLAEKMVVGKFKIIFELK</sequence>
<evidence type="ECO:0000313" key="2">
    <source>
        <dbReference type="EnsemblPlants" id="KEH29505"/>
    </source>
</evidence>
<protein>
    <submittedName>
        <fullName evidence="1 2">Uncharacterized protein</fullName>
    </submittedName>
</protein>
<dbReference type="AlphaFoldDB" id="A0A072UUG9"/>
<gene>
    <name evidence="1" type="ordered locus">MTR_4g039945</name>
</gene>
<dbReference type="Proteomes" id="UP000002051">
    <property type="component" value="Chromosome 4"/>
</dbReference>
<accession>A0A072UUG9</accession>
<name>A0A072UUG9_MEDTR</name>
<dbReference type="EMBL" id="CM001220">
    <property type="protein sequence ID" value="KEH29505.1"/>
    <property type="molecule type" value="Genomic_DNA"/>
</dbReference>
<reference evidence="1 3" key="2">
    <citation type="journal article" date="2014" name="BMC Genomics">
        <title>An improved genome release (version Mt4.0) for the model legume Medicago truncatula.</title>
        <authorList>
            <person name="Tang H."/>
            <person name="Krishnakumar V."/>
            <person name="Bidwell S."/>
            <person name="Rosen B."/>
            <person name="Chan A."/>
            <person name="Zhou S."/>
            <person name="Gentzbittel L."/>
            <person name="Childs K.L."/>
            <person name="Yandell M."/>
            <person name="Gundlach H."/>
            <person name="Mayer K.F."/>
            <person name="Schwartz D.C."/>
            <person name="Town C.D."/>
        </authorList>
    </citation>
    <scope>GENOME REANNOTATION</scope>
    <source>
        <strain evidence="1">A17</strain>
        <strain evidence="2 3">cv. Jemalong A17</strain>
    </source>
</reference>
<keyword evidence="3" id="KW-1185">Reference proteome</keyword>